<dbReference type="EMBL" id="DXBJ01000066">
    <property type="protein sequence ID" value="HIZ58651.1"/>
    <property type="molecule type" value="Genomic_DNA"/>
</dbReference>
<evidence type="ECO:0000313" key="2">
    <source>
        <dbReference type="EMBL" id="HIZ58651.1"/>
    </source>
</evidence>
<dbReference type="SMART" id="SM01059">
    <property type="entry name" value="CAT"/>
    <property type="match status" value="1"/>
</dbReference>
<dbReference type="Pfam" id="PF00302">
    <property type="entry name" value="CAT"/>
    <property type="match status" value="1"/>
</dbReference>
<evidence type="ECO:0000313" key="3">
    <source>
        <dbReference type="Proteomes" id="UP000824065"/>
    </source>
</evidence>
<dbReference type="Gene3D" id="3.30.559.10">
    <property type="entry name" value="Chloramphenicol acetyltransferase-like domain"/>
    <property type="match status" value="1"/>
</dbReference>
<comment type="caution">
    <text evidence="2">The sequence shown here is derived from an EMBL/GenBank/DDBJ whole genome shotgun (WGS) entry which is preliminary data.</text>
</comment>
<reference evidence="2" key="2">
    <citation type="submission" date="2021-04" db="EMBL/GenBank/DDBJ databases">
        <authorList>
            <person name="Gilroy R."/>
        </authorList>
    </citation>
    <scope>NUCLEOTIDE SEQUENCE</scope>
    <source>
        <strain evidence="2">ChiBcec16-3735</strain>
    </source>
</reference>
<dbReference type="InterPro" id="IPR023213">
    <property type="entry name" value="CAT-like_dom_sf"/>
</dbReference>
<feature type="active site" description="Proton acceptor" evidence="1">
    <location>
        <position position="190"/>
    </location>
</feature>
<dbReference type="Proteomes" id="UP000824065">
    <property type="component" value="Unassembled WGS sequence"/>
</dbReference>
<dbReference type="SUPFAM" id="SSF52777">
    <property type="entry name" value="CoA-dependent acyltransferases"/>
    <property type="match status" value="1"/>
</dbReference>
<dbReference type="InterPro" id="IPR001707">
    <property type="entry name" value="Cmp_AcTrfase"/>
</dbReference>
<reference evidence="2" key="1">
    <citation type="journal article" date="2021" name="PeerJ">
        <title>Extensive microbial diversity within the chicken gut microbiome revealed by metagenomics and culture.</title>
        <authorList>
            <person name="Gilroy R."/>
            <person name="Ravi A."/>
            <person name="Getino M."/>
            <person name="Pursley I."/>
            <person name="Horton D.L."/>
            <person name="Alikhan N.F."/>
            <person name="Baker D."/>
            <person name="Gharbi K."/>
            <person name="Hall N."/>
            <person name="Watson M."/>
            <person name="Adriaenssens E.M."/>
            <person name="Foster-Nyarko E."/>
            <person name="Jarju S."/>
            <person name="Secka A."/>
            <person name="Antonio M."/>
            <person name="Oren A."/>
            <person name="Chaudhuri R.R."/>
            <person name="La Ragione R."/>
            <person name="Hildebrand F."/>
            <person name="Pallen M.J."/>
        </authorList>
    </citation>
    <scope>NUCLEOTIDE SEQUENCE</scope>
    <source>
        <strain evidence="2">ChiBcec16-3735</strain>
    </source>
</reference>
<dbReference type="PIRSF" id="PIRSF000440">
    <property type="entry name" value="CAT"/>
    <property type="match status" value="1"/>
</dbReference>
<dbReference type="PANTHER" id="PTHR38474:SF2">
    <property type="entry name" value="CHLORAMPHENICOL ACETYLTRANSFERASE"/>
    <property type="match status" value="1"/>
</dbReference>
<dbReference type="GO" id="GO:0008811">
    <property type="term" value="F:chloramphenicol O-acetyltransferase activity"/>
    <property type="evidence" value="ECO:0007669"/>
    <property type="project" value="InterPro"/>
</dbReference>
<gene>
    <name evidence="2" type="ORF">H9725_08800</name>
</gene>
<protein>
    <submittedName>
        <fullName evidence="2">Chloramphenicol acetyltransferase</fullName>
    </submittedName>
</protein>
<accession>A0A9D2FHV2</accession>
<proteinExistence type="predicted"/>
<dbReference type="AlphaFoldDB" id="A0A9D2FHV2"/>
<organism evidence="2 3">
    <name type="scientific">Candidatus Faecalibacterium gallistercoris</name>
    <dbReference type="NCBI Taxonomy" id="2838579"/>
    <lineage>
        <taxon>Bacteria</taxon>
        <taxon>Bacillati</taxon>
        <taxon>Bacillota</taxon>
        <taxon>Clostridia</taxon>
        <taxon>Eubacteriales</taxon>
        <taxon>Oscillospiraceae</taxon>
        <taxon>Faecalibacterium</taxon>
    </lineage>
</organism>
<evidence type="ECO:0000256" key="1">
    <source>
        <dbReference type="PIRSR" id="PIRSR000440-1"/>
    </source>
</evidence>
<sequence>MEMDYQKIDRNTWARGELFAFYIDRMRVVMSLTVDIDAAPLAAFAKRNGLKFYPAMIWTVSSVINRHDEFKYGWDADGSLIRWEQVWPSYAHFHPEDQAFTKMVTPYEEDLFAFHARFMRDRERCRDLRAVVPDQPPNFFDVSCLPWVRYRHFDLHVFDEGTFLAPVVTWGRMEAEGEKRMMPLTMNIHHAVADGFHLSRFFTEVQEQIDALGAGGAPWTR</sequence>
<dbReference type="PANTHER" id="PTHR38474">
    <property type="entry name" value="SLR0299 PROTEIN"/>
    <property type="match status" value="1"/>
</dbReference>
<name>A0A9D2FHV2_9FIRM</name>